<name>A0A377TSQ0_KLEPN</name>
<protein>
    <submittedName>
        <fullName evidence="2">Uncharacterized protein</fullName>
    </submittedName>
</protein>
<feature type="region of interest" description="Disordered" evidence="1">
    <location>
        <begin position="1"/>
        <end position="27"/>
    </location>
</feature>
<evidence type="ECO:0000313" key="2">
    <source>
        <dbReference type="EMBL" id="STS81881.1"/>
    </source>
</evidence>
<proteinExistence type="predicted"/>
<evidence type="ECO:0000313" key="3">
    <source>
        <dbReference type="Proteomes" id="UP000254938"/>
    </source>
</evidence>
<dbReference type="EMBL" id="UGKQ01000007">
    <property type="protein sequence ID" value="STS81881.1"/>
    <property type="molecule type" value="Genomic_DNA"/>
</dbReference>
<sequence length="88" mass="9631">MHDKLSATLRRRRSTETANMDPGLQQRGKVWRGESVEAVGMGFGGAVAAEQSIVEEQRHFVNRIVGGDVQGVEQVNLTIGTQLGQRNL</sequence>
<reference evidence="2 3" key="1">
    <citation type="submission" date="2018-06" db="EMBL/GenBank/DDBJ databases">
        <authorList>
            <consortium name="Pathogen Informatics"/>
            <person name="Doyle S."/>
        </authorList>
    </citation>
    <scope>NUCLEOTIDE SEQUENCE [LARGE SCALE GENOMIC DNA]</scope>
    <source>
        <strain evidence="2 3">NCTC9140</strain>
    </source>
</reference>
<evidence type="ECO:0000256" key="1">
    <source>
        <dbReference type="SAM" id="MobiDB-lite"/>
    </source>
</evidence>
<dbReference type="AlphaFoldDB" id="A0A377TSQ0"/>
<gene>
    <name evidence="2" type="ORF">NCTC9140_03625</name>
</gene>
<organism evidence="2 3">
    <name type="scientific">Klebsiella pneumoniae</name>
    <dbReference type="NCBI Taxonomy" id="573"/>
    <lineage>
        <taxon>Bacteria</taxon>
        <taxon>Pseudomonadati</taxon>
        <taxon>Pseudomonadota</taxon>
        <taxon>Gammaproteobacteria</taxon>
        <taxon>Enterobacterales</taxon>
        <taxon>Enterobacteriaceae</taxon>
        <taxon>Klebsiella/Raoultella group</taxon>
        <taxon>Klebsiella</taxon>
        <taxon>Klebsiella pneumoniae complex</taxon>
    </lineage>
</organism>
<dbReference type="Proteomes" id="UP000254938">
    <property type="component" value="Unassembled WGS sequence"/>
</dbReference>
<accession>A0A377TSQ0</accession>